<dbReference type="Pfam" id="PF09527">
    <property type="entry name" value="ATPase_gene1"/>
    <property type="match status" value="1"/>
</dbReference>
<reference evidence="3" key="1">
    <citation type="journal article" date="2022" name="Toxins">
        <title>Genomic Analysis of Sphingopyxis sp. USTB-05 for Biodegrading Cyanobacterial Hepatotoxins.</title>
        <authorList>
            <person name="Liu C."/>
            <person name="Xu Q."/>
            <person name="Zhao Z."/>
            <person name="Zhang H."/>
            <person name="Liu X."/>
            <person name="Yin C."/>
            <person name="Liu Y."/>
            <person name="Yan H."/>
        </authorList>
    </citation>
    <scope>NUCLEOTIDE SEQUENCE</scope>
    <source>
        <strain evidence="3">NBD5</strain>
    </source>
</reference>
<feature type="transmembrane region" description="Helical" evidence="2">
    <location>
        <begin position="78"/>
        <end position="99"/>
    </location>
</feature>
<keyword evidence="2" id="KW-1133">Transmembrane helix</keyword>
<accession>A0ABY4XA28</accession>
<organism evidence="3 4">
    <name type="scientific">Sphingomonas morindae</name>
    <dbReference type="NCBI Taxonomy" id="1541170"/>
    <lineage>
        <taxon>Bacteria</taxon>
        <taxon>Pseudomonadati</taxon>
        <taxon>Pseudomonadota</taxon>
        <taxon>Alphaproteobacteria</taxon>
        <taxon>Sphingomonadales</taxon>
        <taxon>Sphingomonadaceae</taxon>
        <taxon>Sphingomonas</taxon>
    </lineage>
</organism>
<feature type="region of interest" description="Disordered" evidence="1">
    <location>
        <begin position="1"/>
        <end position="50"/>
    </location>
</feature>
<name>A0ABY4XA28_9SPHN</name>
<gene>
    <name evidence="3" type="ORF">LHA26_05000</name>
</gene>
<evidence type="ECO:0000313" key="3">
    <source>
        <dbReference type="EMBL" id="USI73827.1"/>
    </source>
</evidence>
<dbReference type="EMBL" id="CP084930">
    <property type="protein sequence ID" value="USI73827.1"/>
    <property type="molecule type" value="Genomic_DNA"/>
</dbReference>
<dbReference type="Proteomes" id="UP001056937">
    <property type="component" value="Chromosome 1"/>
</dbReference>
<dbReference type="InterPro" id="IPR032820">
    <property type="entry name" value="ATPase_put"/>
</dbReference>
<keyword evidence="4" id="KW-1185">Reference proteome</keyword>
<keyword evidence="2" id="KW-0812">Transmembrane</keyword>
<evidence type="ECO:0000256" key="2">
    <source>
        <dbReference type="SAM" id="Phobius"/>
    </source>
</evidence>
<proteinExistence type="predicted"/>
<protein>
    <submittedName>
        <fullName evidence="3">AtpZ/AtpI family protein</fullName>
    </submittedName>
</protein>
<feature type="transmembrane region" description="Helical" evidence="2">
    <location>
        <begin position="54"/>
        <end position="72"/>
    </location>
</feature>
<evidence type="ECO:0000256" key="1">
    <source>
        <dbReference type="SAM" id="MobiDB-lite"/>
    </source>
</evidence>
<dbReference type="RefSeq" id="WP_252167633.1">
    <property type="nucleotide sequence ID" value="NZ_CP084930.1"/>
</dbReference>
<keyword evidence="2" id="KW-0472">Membrane</keyword>
<evidence type="ECO:0000313" key="4">
    <source>
        <dbReference type="Proteomes" id="UP001056937"/>
    </source>
</evidence>
<sequence length="107" mass="11571">MAQDDPRQVQSGGTGGEPSSLEERLRAARSAETARIAQGRPRKPEKGYSQGSRVLTELIAGPAGGALIGWLLDRWLGTSPWLLLVMLALGVAVAFRNIYRISSERPE</sequence>